<dbReference type="SUPFAM" id="SSF101576">
    <property type="entry name" value="Supernatant protein factor (SPF), C-terminal domain"/>
    <property type="match status" value="1"/>
</dbReference>
<dbReference type="InterPro" id="IPR001370">
    <property type="entry name" value="BIR_rpt"/>
</dbReference>
<dbReference type="SUPFAM" id="SSF57924">
    <property type="entry name" value="Inhibitor of apoptosis (IAP) repeat"/>
    <property type="match status" value="2"/>
</dbReference>
<dbReference type="GO" id="GO:0005737">
    <property type="term" value="C:cytoplasm"/>
    <property type="evidence" value="ECO:0007669"/>
    <property type="project" value="TreeGrafter"/>
</dbReference>
<sequence>MKPFAIHVNRSPTCPFVLSMLPSQNIATGSMVNFNQIMSVLNDAKQPLQISEVDTNIVNKHLNIFVEVDNIKQVRKRTFSHWPHRSSLSSSQMIEAGFFSCNVADRVICIYCNIICQQWTLNSDNPREIHKILSPKCPYVIAMLTRSQTSSISVINEHCHTDHSLASTSIDPFRCNVIIYTTACNTGYIEIPKRHASFVTWPNDNLPSIDDLVKAGFFYTGTKTIVTCFYCNGSLQNWSSNDNPMIEHVRWFPHCAYAKQLCDGELYRKIQESKQIQQERMKANDANNQSGTNGGSSSNGHLLIPDESTLSRLVAARLDLPISQSLLNHHWNTFRIALSHTFDECFFLETKLDDTIHVIYQVLKGGDSLVRVTITDSLGRLVYNQVNSQFGWYDEEYTKFAGTYRICFKNDQYFTKKLIYIGVLAIHKDRILEATINANNEKKANETAVIEDFSTNAMQLLRNISSTLYRLTAYQTVGRIHHTHDLYIVQANASYVQNWALCQIITMIVCSIIQVFSIRRLFKSTVSNKTSLNRQYNENFNQRTSPHFILAT</sequence>
<evidence type="ECO:0000256" key="1">
    <source>
        <dbReference type="SAM" id="MobiDB-lite"/>
    </source>
</evidence>
<reference evidence="3" key="1">
    <citation type="submission" date="2021-02" db="EMBL/GenBank/DDBJ databases">
        <authorList>
            <person name="Nowell W R."/>
        </authorList>
    </citation>
    <scope>NUCLEOTIDE SEQUENCE</scope>
</reference>
<dbReference type="CDD" id="cd00022">
    <property type="entry name" value="BIR"/>
    <property type="match status" value="2"/>
</dbReference>
<dbReference type="InterPro" id="IPR036598">
    <property type="entry name" value="GOLD_dom_sf"/>
</dbReference>
<dbReference type="GO" id="GO:0005634">
    <property type="term" value="C:nucleus"/>
    <property type="evidence" value="ECO:0007669"/>
    <property type="project" value="TreeGrafter"/>
</dbReference>
<dbReference type="AlphaFoldDB" id="A0A818YEF6"/>
<gene>
    <name evidence="3" type="ORF">JBS370_LOCUS12605</name>
</gene>
<dbReference type="Gene3D" id="1.10.1170.10">
    <property type="entry name" value="Inhibitor Of Apoptosis Protein (2mihbC-IAP-1), Chain A"/>
    <property type="match status" value="2"/>
</dbReference>
<evidence type="ECO:0000313" key="3">
    <source>
        <dbReference type="EMBL" id="CAF3751710.1"/>
    </source>
</evidence>
<evidence type="ECO:0000259" key="2">
    <source>
        <dbReference type="PROSITE" id="PS50866"/>
    </source>
</evidence>
<dbReference type="GO" id="GO:0031398">
    <property type="term" value="P:positive regulation of protein ubiquitination"/>
    <property type="evidence" value="ECO:0007669"/>
    <property type="project" value="TreeGrafter"/>
</dbReference>
<dbReference type="Pfam" id="PF01105">
    <property type="entry name" value="EMP24_GP25L"/>
    <property type="match status" value="1"/>
</dbReference>
<feature type="region of interest" description="Disordered" evidence="1">
    <location>
        <begin position="277"/>
        <end position="300"/>
    </location>
</feature>
<evidence type="ECO:0000313" key="4">
    <source>
        <dbReference type="Proteomes" id="UP000663836"/>
    </source>
</evidence>
<dbReference type="GO" id="GO:0061630">
    <property type="term" value="F:ubiquitin protein ligase activity"/>
    <property type="evidence" value="ECO:0007669"/>
    <property type="project" value="TreeGrafter"/>
</dbReference>
<dbReference type="Pfam" id="PF00653">
    <property type="entry name" value="BIR"/>
    <property type="match status" value="2"/>
</dbReference>
<dbReference type="Proteomes" id="UP000663836">
    <property type="component" value="Unassembled WGS sequence"/>
</dbReference>
<proteinExistence type="predicted"/>
<dbReference type="InterPro" id="IPR009038">
    <property type="entry name" value="GOLD_dom"/>
</dbReference>
<protein>
    <recommendedName>
        <fullName evidence="2">GOLD domain-containing protein</fullName>
    </recommendedName>
</protein>
<feature type="compositionally biased region" description="Low complexity" evidence="1">
    <location>
        <begin position="287"/>
        <end position="300"/>
    </location>
</feature>
<dbReference type="SMART" id="SM00238">
    <property type="entry name" value="BIR"/>
    <property type="match status" value="2"/>
</dbReference>
<dbReference type="EMBL" id="CAJOBD010001036">
    <property type="protein sequence ID" value="CAF3751710.1"/>
    <property type="molecule type" value="Genomic_DNA"/>
</dbReference>
<organism evidence="3 4">
    <name type="scientific">Rotaria sordida</name>
    <dbReference type="NCBI Taxonomy" id="392033"/>
    <lineage>
        <taxon>Eukaryota</taxon>
        <taxon>Metazoa</taxon>
        <taxon>Spiralia</taxon>
        <taxon>Gnathifera</taxon>
        <taxon>Rotifera</taxon>
        <taxon>Eurotatoria</taxon>
        <taxon>Bdelloidea</taxon>
        <taxon>Philodinida</taxon>
        <taxon>Philodinidae</taxon>
        <taxon>Rotaria</taxon>
    </lineage>
</organism>
<dbReference type="PANTHER" id="PTHR10044">
    <property type="entry name" value="INHIBITOR OF APOPTOSIS"/>
    <property type="match status" value="1"/>
</dbReference>
<dbReference type="GO" id="GO:0051726">
    <property type="term" value="P:regulation of cell cycle"/>
    <property type="evidence" value="ECO:0007669"/>
    <property type="project" value="TreeGrafter"/>
</dbReference>
<comment type="caution">
    <text evidence="3">The sequence shown here is derived from an EMBL/GenBank/DDBJ whole genome shotgun (WGS) entry which is preliminary data.</text>
</comment>
<name>A0A818YEF6_9BILA</name>
<dbReference type="SMART" id="SM01190">
    <property type="entry name" value="EMP24_GP25L"/>
    <property type="match status" value="1"/>
</dbReference>
<dbReference type="GO" id="GO:0043066">
    <property type="term" value="P:negative regulation of apoptotic process"/>
    <property type="evidence" value="ECO:0007669"/>
    <property type="project" value="TreeGrafter"/>
</dbReference>
<dbReference type="InterPro" id="IPR050784">
    <property type="entry name" value="IAP"/>
</dbReference>
<dbReference type="PROSITE" id="PS50866">
    <property type="entry name" value="GOLD"/>
    <property type="match status" value="1"/>
</dbReference>
<accession>A0A818YEF6</accession>
<dbReference type="GO" id="GO:0043027">
    <property type="term" value="F:cysteine-type endopeptidase inhibitor activity involved in apoptotic process"/>
    <property type="evidence" value="ECO:0007669"/>
    <property type="project" value="TreeGrafter"/>
</dbReference>
<feature type="domain" description="GOLD" evidence="2">
    <location>
        <begin position="343"/>
        <end position="425"/>
    </location>
</feature>
<dbReference type="PANTHER" id="PTHR10044:SF139">
    <property type="entry name" value="DEATH-ASSOCIATED INHIBITOR OF APOPTOSIS 2"/>
    <property type="match status" value="1"/>
</dbReference>
<dbReference type="PROSITE" id="PS50143">
    <property type="entry name" value="BIR_REPEAT_2"/>
    <property type="match status" value="2"/>
</dbReference>